<evidence type="ECO:0000256" key="1">
    <source>
        <dbReference type="ARBA" id="ARBA00005474"/>
    </source>
</evidence>
<dbReference type="InterPro" id="IPR004883">
    <property type="entry name" value="LOB"/>
</dbReference>
<proteinExistence type="inferred from homology"/>
<dbReference type="AlphaFoldDB" id="A0A0E0R350"/>
<feature type="domain" description="LOB" evidence="2">
    <location>
        <begin position="269"/>
        <end position="370"/>
    </location>
</feature>
<dbReference type="PANTHER" id="PTHR37176:SF1">
    <property type="entry name" value="PROTEIN DOUBLE-STRAND BREAK FORMATION"/>
    <property type="match status" value="1"/>
</dbReference>
<accession>A0A0E0R350</accession>
<dbReference type="eggNOG" id="ENOG502RXSP">
    <property type="taxonomic scope" value="Eukaryota"/>
</dbReference>
<dbReference type="HOGENOM" id="CLU_054661_0_0_1"/>
<dbReference type="EnsemblPlants" id="ORUFI11G00360.1">
    <property type="protein sequence ID" value="ORUFI11G00360.1"/>
    <property type="gene ID" value="ORUFI11G00360"/>
</dbReference>
<dbReference type="PROSITE" id="PS50891">
    <property type="entry name" value="LOB"/>
    <property type="match status" value="1"/>
</dbReference>
<dbReference type="Pfam" id="PF03195">
    <property type="entry name" value="LOB"/>
    <property type="match status" value="1"/>
</dbReference>
<dbReference type="GO" id="GO:0042138">
    <property type="term" value="P:meiotic DNA double-strand break formation"/>
    <property type="evidence" value="ECO:0007669"/>
    <property type="project" value="InterPro"/>
</dbReference>
<dbReference type="OMA" id="REKEACT"/>
<evidence type="ECO:0000259" key="2">
    <source>
        <dbReference type="PROSITE" id="PS50891"/>
    </source>
</evidence>
<protein>
    <recommendedName>
        <fullName evidence="2">LOB domain-containing protein</fullName>
    </recommendedName>
</protein>
<dbReference type="STRING" id="4529.A0A0E0R350"/>
<sequence>MATAAAAGDGDEHLLSLFASALSHRRFGDQELSLLDAALSAGADVPSLLHTRSSTRCLLRKAAAQAFSSVPDLGTTLSVADFFARAFALTGNVESCLAMRYEALLLRQAKYSDDLHLQVSNEEWLTFAKDSLDNGFYTIASKAFANALLHIDPSHPGYLDSTNSILKKDKINDISGLQNLAKSLSARHSVQAQSAEYMKRKASGVDEKCNLHLGKTKLPGSLMFRLGIKTRNIQKLRCSREKEACTATASNGGKRERERDTVRVVQAAAAAVHVGLLRRRCTSECVFAPYFPAEEAQRFAMVHRVFGASNVSKMLLDVPPPQRPDAVSSLVYEANARMRDPVYGCVAAISFLQNQVSQLQMQLALAHAETAALQLQLQQQHQDQDDHHHQQCILENAAAHHQLMLQEAFLKKESMWT</sequence>
<organism evidence="3 4">
    <name type="scientific">Oryza rufipogon</name>
    <name type="common">Brownbeard rice</name>
    <name type="synonym">Asian wild rice</name>
    <dbReference type="NCBI Taxonomy" id="4529"/>
    <lineage>
        <taxon>Eukaryota</taxon>
        <taxon>Viridiplantae</taxon>
        <taxon>Streptophyta</taxon>
        <taxon>Embryophyta</taxon>
        <taxon>Tracheophyta</taxon>
        <taxon>Spermatophyta</taxon>
        <taxon>Magnoliopsida</taxon>
        <taxon>Liliopsida</taxon>
        <taxon>Poales</taxon>
        <taxon>Poaceae</taxon>
        <taxon>BOP clade</taxon>
        <taxon>Oryzoideae</taxon>
        <taxon>Oryzeae</taxon>
        <taxon>Oryzinae</taxon>
        <taxon>Oryza</taxon>
    </lineage>
</organism>
<dbReference type="PANTHER" id="PTHR37176">
    <property type="entry name" value="F10K1.23"/>
    <property type="match status" value="1"/>
</dbReference>
<reference evidence="4" key="1">
    <citation type="submission" date="2013-06" db="EMBL/GenBank/DDBJ databases">
        <authorList>
            <person name="Zhao Q."/>
        </authorList>
    </citation>
    <scope>NUCLEOTIDE SEQUENCE</scope>
    <source>
        <strain evidence="4">cv. W1943</strain>
    </source>
</reference>
<dbReference type="InterPro" id="IPR044969">
    <property type="entry name" value="DFO"/>
</dbReference>
<evidence type="ECO:0000313" key="4">
    <source>
        <dbReference type="Proteomes" id="UP000008022"/>
    </source>
</evidence>
<comment type="similarity">
    <text evidence="1">Belongs to the LOB domain-containing protein family.</text>
</comment>
<dbReference type="Proteomes" id="UP000008022">
    <property type="component" value="Unassembled WGS sequence"/>
</dbReference>
<evidence type="ECO:0000313" key="3">
    <source>
        <dbReference type="EnsemblPlants" id="ORUFI11G00360.1"/>
    </source>
</evidence>
<reference evidence="3" key="2">
    <citation type="submission" date="2015-06" db="UniProtKB">
        <authorList>
            <consortium name="EnsemblPlants"/>
        </authorList>
    </citation>
    <scope>IDENTIFICATION</scope>
</reference>
<name>A0A0E0R350_ORYRU</name>
<keyword evidence="4" id="KW-1185">Reference proteome</keyword>
<dbReference type="Gramene" id="ORUFI11G00360.1">
    <property type="protein sequence ID" value="ORUFI11G00360.1"/>
    <property type="gene ID" value="ORUFI11G00360"/>
</dbReference>